<feature type="domain" description="Guanylate cyclase" evidence="3">
    <location>
        <begin position="13"/>
        <end position="127"/>
    </location>
</feature>
<dbReference type="PROSITE" id="PS50125">
    <property type="entry name" value="GUANYLATE_CYCLASE_2"/>
    <property type="match status" value="1"/>
</dbReference>
<gene>
    <name evidence="4" type="ORF">METZ01_LOCUS218978</name>
</gene>
<evidence type="ECO:0000313" key="4">
    <source>
        <dbReference type="EMBL" id="SVB66124.1"/>
    </source>
</evidence>
<protein>
    <recommendedName>
        <fullName evidence="3">Guanylate cyclase domain-containing protein</fullName>
    </recommendedName>
</protein>
<dbReference type="InterPro" id="IPR001054">
    <property type="entry name" value="A/G_cyclase"/>
</dbReference>
<dbReference type="Pfam" id="PF13414">
    <property type="entry name" value="TPR_11"/>
    <property type="match status" value="1"/>
</dbReference>
<evidence type="ECO:0000259" key="3">
    <source>
        <dbReference type="PROSITE" id="PS50125"/>
    </source>
</evidence>
<dbReference type="Gene3D" id="3.40.50.10070">
    <property type="entry name" value="TolB, N-terminal domain"/>
    <property type="match status" value="1"/>
</dbReference>
<feature type="non-terminal residue" evidence="4">
    <location>
        <position position="452"/>
    </location>
</feature>
<dbReference type="PANTHER" id="PTHR43081">
    <property type="entry name" value="ADENYLATE CYCLASE, TERMINAL-DIFFERENTIATION SPECIFIC-RELATED"/>
    <property type="match status" value="1"/>
</dbReference>
<accession>A0A382FUQ4</accession>
<feature type="compositionally biased region" description="Basic and acidic residues" evidence="1">
    <location>
        <begin position="185"/>
        <end position="205"/>
    </location>
</feature>
<feature type="transmembrane region" description="Helical" evidence="2">
    <location>
        <begin position="219"/>
        <end position="242"/>
    </location>
</feature>
<dbReference type="GO" id="GO:0006171">
    <property type="term" value="P:cAMP biosynthetic process"/>
    <property type="evidence" value="ECO:0007669"/>
    <property type="project" value="TreeGrafter"/>
</dbReference>
<dbReference type="SMART" id="SM00044">
    <property type="entry name" value="CYCc"/>
    <property type="match status" value="1"/>
</dbReference>
<organism evidence="4">
    <name type="scientific">marine metagenome</name>
    <dbReference type="NCBI Taxonomy" id="408172"/>
    <lineage>
        <taxon>unclassified sequences</taxon>
        <taxon>metagenomes</taxon>
        <taxon>ecological metagenomes</taxon>
    </lineage>
</organism>
<keyword evidence="2" id="KW-0472">Membrane</keyword>
<reference evidence="4" key="1">
    <citation type="submission" date="2018-05" db="EMBL/GenBank/DDBJ databases">
        <authorList>
            <person name="Lanie J.A."/>
            <person name="Ng W.-L."/>
            <person name="Kazmierczak K.M."/>
            <person name="Andrzejewski T.M."/>
            <person name="Davidsen T.M."/>
            <person name="Wayne K.J."/>
            <person name="Tettelin H."/>
            <person name="Glass J.I."/>
            <person name="Rusch D."/>
            <person name="Podicherti R."/>
            <person name="Tsui H.-C.T."/>
            <person name="Winkler M.E."/>
        </authorList>
    </citation>
    <scope>NUCLEOTIDE SEQUENCE</scope>
</reference>
<dbReference type="GO" id="GO:0035556">
    <property type="term" value="P:intracellular signal transduction"/>
    <property type="evidence" value="ECO:0007669"/>
    <property type="project" value="InterPro"/>
</dbReference>
<dbReference type="SUPFAM" id="SSF55073">
    <property type="entry name" value="Nucleotide cyclase"/>
    <property type="match status" value="1"/>
</dbReference>
<dbReference type="SUPFAM" id="SSF48452">
    <property type="entry name" value="TPR-like"/>
    <property type="match status" value="1"/>
</dbReference>
<dbReference type="Gene3D" id="3.30.70.1230">
    <property type="entry name" value="Nucleotide cyclase"/>
    <property type="match status" value="1"/>
</dbReference>
<dbReference type="Gene3D" id="1.25.40.10">
    <property type="entry name" value="Tetratricopeptide repeat domain"/>
    <property type="match status" value="1"/>
</dbReference>
<dbReference type="InterPro" id="IPR050697">
    <property type="entry name" value="Adenylyl/Guanylyl_Cyclase_3/4"/>
</dbReference>
<dbReference type="InterPro" id="IPR011990">
    <property type="entry name" value="TPR-like_helical_dom_sf"/>
</dbReference>
<dbReference type="EMBL" id="UINC01051682">
    <property type="protein sequence ID" value="SVB66124.1"/>
    <property type="molecule type" value="Genomic_DNA"/>
</dbReference>
<dbReference type="InterPro" id="IPR029787">
    <property type="entry name" value="Nucleotide_cyclase"/>
</dbReference>
<keyword evidence="2" id="KW-1133">Transmembrane helix</keyword>
<evidence type="ECO:0000256" key="1">
    <source>
        <dbReference type="SAM" id="MobiDB-lite"/>
    </source>
</evidence>
<keyword evidence="2" id="KW-0812">Transmembrane</keyword>
<dbReference type="CDD" id="cd07302">
    <property type="entry name" value="CHD"/>
    <property type="match status" value="1"/>
</dbReference>
<evidence type="ECO:0000256" key="2">
    <source>
        <dbReference type="SAM" id="Phobius"/>
    </source>
</evidence>
<dbReference type="Pfam" id="PF00211">
    <property type="entry name" value="Guanylate_cyc"/>
    <property type="match status" value="1"/>
</dbReference>
<feature type="region of interest" description="Disordered" evidence="1">
    <location>
        <begin position="185"/>
        <end position="214"/>
    </location>
</feature>
<proteinExistence type="predicted"/>
<sequence>MPDQENSVRRLAAIMFTDMVNYSKLMQQDEAGTLKLLEDQQGIVNTILKDHDGRQIKTIGDAFFSQFDSVLVALNCGIKIQETLVEFNATRKVNQKINIRIGIHLGDVEIKDDDAYGDGVNIASRIEPFADAGGICITEDVYRQVMNKTDLNFRPLGKKELKNISYSPEVYKVILPWEDRRHSSDRAYPAEKERRGKKSKPEEKLSPTPAPSTSEKKNWMAYVFGGLLILVFGFILVNYFGFGGGPDSRGARSIAVLPFESMTDQAEGDYFTDGITEDIISALAEIEDLRVIARTSILQYKGTKKSVIEIAKELDVNTILEGSVRRIEGNVRVVAQLIDIKTDDHLWANTYDRKLDDIFEVQSDIAMNIANALEAELSPELTAELASSATQNTRAYENYLKGKEQYSKYTEEGHREAIKYHNQALELDPNYALAYAELGNAYAQMYNITKEV</sequence>
<name>A0A382FUQ4_9ZZZZ</name>
<dbReference type="PANTHER" id="PTHR43081:SF19">
    <property type="entry name" value="PH-SENSITIVE ADENYLATE CYCLASE RV1264"/>
    <property type="match status" value="1"/>
</dbReference>
<dbReference type="AlphaFoldDB" id="A0A382FUQ4"/>